<gene>
    <name evidence="1" type="ORF">EB796_012683</name>
</gene>
<evidence type="ECO:0000313" key="2">
    <source>
        <dbReference type="Proteomes" id="UP000593567"/>
    </source>
</evidence>
<dbReference type="Proteomes" id="UP000593567">
    <property type="component" value="Unassembled WGS sequence"/>
</dbReference>
<dbReference type="EMBL" id="VXIV02001866">
    <property type="protein sequence ID" value="KAF6029012.1"/>
    <property type="molecule type" value="Genomic_DNA"/>
</dbReference>
<keyword evidence="2" id="KW-1185">Reference proteome</keyword>
<protein>
    <submittedName>
        <fullName evidence="1">Uncharacterized protein</fullName>
    </submittedName>
</protein>
<name>A0A7J7JRM9_BUGNE</name>
<comment type="caution">
    <text evidence="1">The sequence shown here is derived from an EMBL/GenBank/DDBJ whole genome shotgun (WGS) entry which is preliminary data.</text>
</comment>
<organism evidence="1 2">
    <name type="scientific">Bugula neritina</name>
    <name type="common">Brown bryozoan</name>
    <name type="synonym">Sertularia neritina</name>
    <dbReference type="NCBI Taxonomy" id="10212"/>
    <lineage>
        <taxon>Eukaryota</taxon>
        <taxon>Metazoa</taxon>
        <taxon>Spiralia</taxon>
        <taxon>Lophotrochozoa</taxon>
        <taxon>Bryozoa</taxon>
        <taxon>Gymnolaemata</taxon>
        <taxon>Cheilostomatida</taxon>
        <taxon>Flustrina</taxon>
        <taxon>Buguloidea</taxon>
        <taxon>Bugulidae</taxon>
        <taxon>Bugula</taxon>
    </lineage>
</organism>
<proteinExistence type="predicted"/>
<reference evidence="1" key="1">
    <citation type="submission" date="2020-06" db="EMBL/GenBank/DDBJ databases">
        <title>Draft genome of Bugula neritina, a colonial animal packing powerful symbionts and potential medicines.</title>
        <authorList>
            <person name="Rayko M."/>
        </authorList>
    </citation>
    <scope>NUCLEOTIDE SEQUENCE [LARGE SCALE GENOMIC DNA]</scope>
    <source>
        <strain evidence="1">Kwan_BN1</strain>
    </source>
</reference>
<sequence length="133" mass="15106">MEGAVLTSEEQILLILGRANQVKYPSLMENVEQFRTLAIETEDISELVENLLVFTEEMEKNGDGEKSVIPLLKCFELSKRPDMDNFQAQKMVVLARLMNTLESIATKTKTSTTTYANRYINKAKTALYTTLCF</sequence>
<evidence type="ECO:0000313" key="1">
    <source>
        <dbReference type="EMBL" id="KAF6029012.1"/>
    </source>
</evidence>
<accession>A0A7J7JRM9</accession>
<dbReference type="AlphaFoldDB" id="A0A7J7JRM9"/>